<evidence type="ECO:0000259" key="1">
    <source>
        <dbReference type="Pfam" id="PF01936"/>
    </source>
</evidence>
<organism evidence="2 3">
    <name type="scientific">Lusitaniella coriacea LEGE 07157</name>
    <dbReference type="NCBI Taxonomy" id="945747"/>
    <lineage>
        <taxon>Bacteria</taxon>
        <taxon>Bacillati</taxon>
        <taxon>Cyanobacteriota</taxon>
        <taxon>Cyanophyceae</taxon>
        <taxon>Spirulinales</taxon>
        <taxon>Lusitaniellaceae</taxon>
        <taxon>Lusitaniella</taxon>
    </lineage>
</organism>
<proteinExistence type="predicted"/>
<dbReference type="PANTHER" id="PTHR35458">
    <property type="entry name" value="SLR0755 PROTEIN"/>
    <property type="match status" value="1"/>
</dbReference>
<reference evidence="2" key="1">
    <citation type="submission" date="2020-10" db="EMBL/GenBank/DDBJ databases">
        <authorList>
            <person name="Castelo-Branco R."/>
            <person name="Eusebio N."/>
            <person name="Adriana R."/>
            <person name="Vieira A."/>
            <person name="Brugerolle De Fraissinette N."/>
            <person name="Rezende De Castro R."/>
            <person name="Schneider M.P."/>
            <person name="Vasconcelos V."/>
            <person name="Leao P.N."/>
        </authorList>
    </citation>
    <scope>NUCLEOTIDE SEQUENCE</scope>
    <source>
        <strain evidence="2">LEGE 07157</strain>
    </source>
</reference>
<evidence type="ECO:0000313" key="2">
    <source>
        <dbReference type="EMBL" id="MBE9117261.1"/>
    </source>
</evidence>
<name>A0A8J7DXP8_9CYAN</name>
<dbReference type="InterPro" id="IPR021139">
    <property type="entry name" value="NYN"/>
</dbReference>
<protein>
    <submittedName>
        <fullName evidence="2">NYN domain-containing protein</fullName>
    </submittedName>
</protein>
<accession>A0A8J7DXP8</accession>
<dbReference type="InterPro" id="IPR047140">
    <property type="entry name" value="LabA"/>
</dbReference>
<dbReference type="RefSeq" id="WP_194030349.1">
    <property type="nucleotide sequence ID" value="NZ_JADEWZ010000022.1"/>
</dbReference>
<comment type="caution">
    <text evidence="2">The sequence shown here is derived from an EMBL/GenBank/DDBJ whole genome shotgun (WGS) entry which is preliminary data.</text>
</comment>
<gene>
    <name evidence="2" type="ORF">IQ249_15275</name>
</gene>
<sequence>MISTNLGQEKILFGSSILAGIGALALKQPALLPIAVAMPLYMNQLNLKRSLNDFGLNVGRINEAICQVERQPERPPQMCLQPGQRGSTLICIDGENIFFSAKEKGLEINFPQFFESLCKDAFSVIGPYYYTAIGASKNQQGFLDRIQRLGFEIHAQQIRYYSDKKKNTNIDLLLTTELLAFAEKCHTVVIVSGDSGFAIPAKYAKQMGKRIEVWGFEQNTGLELRNVADRFINLMDVPGLCRKASVRPKKRPFDDKA</sequence>
<dbReference type="Pfam" id="PF01936">
    <property type="entry name" value="NYN"/>
    <property type="match status" value="1"/>
</dbReference>
<dbReference type="Gene3D" id="3.40.50.1010">
    <property type="entry name" value="5'-nuclease"/>
    <property type="match status" value="1"/>
</dbReference>
<dbReference type="PANTHER" id="PTHR35458:SF8">
    <property type="entry name" value="SLR0650 PROTEIN"/>
    <property type="match status" value="1"/>
</dbReference>
<dbReference type="EMBL" id="JADEWZ010000022">
    <property type="protein sequence ID" value="MBE9117261.1"/>
    <property type="molecule type" value="Genomic_DNA"/>
</dbReference>
<keyword evidence="3" id="KW-1185">Reference proteome</keyword>
<dbReference type="GO" id="GO:0004540">
    <property type="term" value="F:RNA nuclease activity"/>
    <property type="evidence" value="ECO:0007669"/>
    <property type="project" value="InterPro"/>
</dbReference>
<dbReference type="CDD" id="cd10911">
    <property type="entry name" value="PIN_LabA"/>
    <property type="match status" value="1"/>
</dbReference>
<dbReference type="Proteomes" id="UP000654482">
    <property type="component" value="Unassembled WGS sequence"/>
</dbReference>
<evidence type="ECO:0000313" key="3">
    <source>
        <dbReference type="Proteomes" id="UP000654482"/>
    </source>
</evidence>
<dbReference type="AlphaFoldDB" id="A0A8J7DXP8"/>
<feature type="domain" description="NYN" evidence="1">
    <location>
        <begin position="88"/>
        <end position="234"/>
    </location>
</feature>